<feature type="transmembrane region" description="Helical" evidence="11">
    <location>
        <begin position="122"/>
        <end position="143"/>
    </location>
</feature>
<keyword evidence="6 10" id="KW-0297">G-protein coupled receptor</keyword>
<comment type="similarity">
    <text evidence="2 10">Belongs to the G-protein coupled receptor 1 family.</text>
</comment>
<dbReference type="PROSITE" id="PS00237">
    <property type="entry name" value="G_PROTEIN_RECEP_F1_1"/>
    <property type="match status" value="1"/>
</dbReference>
<dbReference type="EMBL" id="CAJPIZ010023723">
    <property type="protein sequence ID" value="CAG2118300.1"/>
    <property type="molecule type" value="Genomic_DNA"/>
</dbReference>
<dbReference type="InterPro" id="IPR017452">
    <property type="entry name" value="GPCR_Rhodpsn_7TM"/>
</dbReference>
<dbReference type="Proteomes" id="UP000759131">
    <property type="component" value="Unassembled WGS sequence"/>
</dbReference>
<feature type="transmembrane region" description="Helical" evidence="11">
    <location>
        <begin position="212"/>
        <end position="232"/>
    </location>
</feature>
<keyword evidence="8 10" id="KW-0675">Receptor</keyword>
<feature type="transmembrane region" description="Helical" evidence="11">
    <location>
        <begin position="312"/>
        <end position="331"/>
    </location>
</feature>
<dbReference type="Gene3D" id="1.20.1070.10">
    <property type="entry name" value="Rhodopsin 7-helix transmembrane proteins"/>
    <property type="match status" value="1"/>
</dbReference>
<evidence type="ECO:0000256" key="6">
    <source>
        <dbReference type="ARBA" id="ARBA00023040"/>
    </source>
</evidence>
<reference evidence="13" key="1">
    <citation type="submission" date="2020-11" db="EMBL/GenBank/DDBJ databases">
        <authorList>
            <person name="Tran Van P."/>
        </authorList>
    </citation>
    <scope>NUCLEOTIDE SEQUENCE</scope>
</reference>
<comment type="subcellular location">
    <subcellularLocation>
        <location evidence="1">Cell membrane</location>
        <topology evidence="1">Multi-pass membrane protein</topology>
    </subcellularLocation>
</comment>
<dbReference type="OrthoDB" id="10044919at2759"/>
<keyword evidence="9 10" id="KW-0807">Transducer</keyword>
<accession>A0A7R9LF29</accession>
<dbReference type="SUPFAM" id="SSF81321">
    <property type="entry name" value="Family A G protein-coupled receptor-like"/>
    <property type="match status" value="1"/>
</dbReference>
<organism evidence="13">
    <name type="scientific">Medioppia subpectinata</name>
    <dbReference type="NCBI Taxonomy" id="1979941"/>
    <lineage>
        <taxon>Eukaryota</taxon>
        <taxon>Metazoa</taxon>
        <taxon>Ecdysozoa</taxon>
        <taxon>Arthropoda</taxon>
        <taxon>Chelicerata</taxon>
        <taxon>Arachnida</taxon>
        <taxon>Acari</taxon>
        <taxon>Acariformes</taxon>
        <taxon>Sarcoptiformes</taxon>
        <taxon>Oribatida</taxon>
        <taxon>Brachypylina</taxon>
        <taxon>Oppioidea</taxon>
        <taxon>Oppiidae</taxon>
        <taxon>Medioppia</taxon>
    </lineage>
</organism>
<feature type="domain" description="G-protein coupled receptors family 1 profile" evidence="12">
    <location>
        <begin position="62"/>
        <end position="328"/>
    </location>
</feature>
<evidence type="ECO:0000256" key="10">
    <source>
        <dbReference type="RuleBase" id="RU000688"/>
    </source>
</evidence>
<keyword evidence="14" id="KW-1185">Reference proteome</keyword>
<dbReference type="PRINTS" id="PR00237">
    <property type="entry name" value="GPCRRHODOPSN"/>
</dbReference>
<evidence type="ECO:0000256" key="2">
    <source>
        <dbReference type="ARBA" id="ARBA00010663"/>
    </source>
</evidence>
<dbReference type="Pfam" id="PF00001">
    <property type="entry name" value="7tm_1"/>
    <property type="match status" value="1"/>
</dbReference>
<keyword evidence="7 11" id="KW-0472">Membrane</keyword>
<evidence type="ECO:0000259" key="12">
    <source>
        <dbReference type="PROSITE" id="PS50262"/>
    </source>
</evidence>
<evidence type="ECO:0000256" key="4">
    <source>
        <dbReference type="ARBA" id="ARBA00022692"/>
    </source>
</evidence>
<evidence type="ECO:0000256" key="7">
    <source>
        <dbReference type="ARBA" id="ARBA00023136"/>
    </source>
</evidence>
<keyword evidence="5 11" id="KW-1133">Transmembrane helix</keyword>
<gene>
    <name evidence="13" type="ORF">OSB1V03_LOCUS18252</name>
</gene>
<dbReference type="CDD" id="cd00637">
    <property type="entry name" value="7tm_classA_rhodopsin-like"/>
    <property type="match status" value="1"/>
</dbReference>
<evidence type="ECO:0000256" key="11">
    <source>
        <dbReference type="SAM" id="Phobius"/>
    </source>
</evidence>
<dbReference type="GO" id="GO:0004930">
    <property type="term" value="F:G protein-coupled receptor activity"/>
    <property type="evidence" value="ECO:0007669"/>
    <property type="project" value="UniProtKB-KW"/>
</dbReference>
<feature type="transmembrane region" description="Helical" evidence="11">
    <location>
        <begin position="271"/>
        <end position="292"/>
    </location>
</feature>
<dbReference type="AlphaFoldDB" id="A0A7R9LF29"/>
<keyword evidence="3" id="KW-1003">Cell membrane</keyword>
<dbReference type="InterPro" id="IPR000276">
    <property type="entry name" value="GPCR_Rhodpsn"/>
</dbReference>
<evidence type="ECO:0000256" key="5">
    <source>
        <dbReference type="ARBA" id="ARBA00022989"/>
    </source>
</evidence>
<evidence type="ECO:0000256" key="3">
    <source>
        <dbReference type="ARBA" id="ARBA00022475"/>
    </source>
</evidence>
<dbReference type="PROSITE" id="PS50262">
    <property type="entry name" value="G_PROTEIN_RECEP_F1_2"/>
    <property type="match status" value="1"/>
</dbReference>
<evidence type="ECO:0000256" key="1">
    <source>
        <dbReference type="ARBA" id="ARBA00004651"/>
    </source>
</evidence>
<feature type="transmembrane region" description="Helical" evidence="11">
    <location>
        <begin position="82"/>
        <end position="102"/>
    </location>
</feature>
<sequence length="346" mass="38972">MGGTKNTIKNNKCSGLGSGGKCAVDASAMDSHNIMLSVEDLFFVQLLSSILLFIIILITIIGNIFVITAVITTPKLQIRSNYLILSLSITDLLTGVLSMPVFAYHEVVHLSEWRMGYAMCHIYIFLTHVLTTVSFLHIFFIAIDRYLSVSRVEYSRHPSLRPARVMIAISWTLPLAMGVGLTVNHIGADLLYVESIGAHICLFVDDPDRLTLASLSIGLILLVVIYSLYYGIYKKSCEFRHKTQTKGNKRSKASTQRQTSTNRALSCEFQVAVRSIIITLAFTICMLPYIIMSFTININQELKYQMLAVMHLIIWFVYINSMLNPIIYGSFNGDFRLAFKRLLEKT</sequence>
<evidence type="ECO:0000256" key="8">
    <source>
        <dbReference type="ARBA" id="ARBA00023170"/>
    </source>
</evidence>
<name>A0A7R9LF29_9ACAR</name>
<feature type="transmembrane region" description="Helical" evidence="11">
    <location>
        <begin position="42"/>
        <end position="70"/>
    </location>
</feature>
<feature type="transmembrane region" description="Helical" evidence="11">
    <location>
        <begin position="163"/>
        <end position="183"/>
    </location>
</feature>
<proteinExistence type="inferred from homology"/>
<keyword evidence="4 10" id="KW-0812">Transmembrane</keyword>
<evidence type="ECO:0000313" key="14">
    <source>
        <dbReference type="Proteomes" id="UP000759131"/>
    </source>
</evidence>
<dbReference type="EMBL" id="OC878298">
    <property type="protein sequence ID" value="CAD7640534.1"/>
    <property type="molecule type" value="Genomic_DNA"/>
</dbReference>
<dbReference type="GO" id="GO:0005886">
    <property type="term" value="C:plasma membrane"/>
    <property type="evidence" value="ECO:0007669"/>
    <property type="project" value="UniProtKB-SubCell"/>
</dbReference>
<evidence type="ECO:0000313" key="13">
    <source>
        <dbReference type="EMBL" id="CAD7640534.1"/>
    </source>
</evidence>
<protein>
    <recommendedName>
        <fullName evidence="12">G-protein coupled receptors family 1 profile domain-containing protein</fullName>
    </recommendedName>
</protein>
<dbReference type="SMART" id="SM01381">
    <property type="entry name" value="7TM_GPCR_Srsx"/>
    <property type="match status" value="1"/>
</dbReference>
<evidence type="ECO:0000256" key="9">
    <source>
        <dbReference type="ARBA" id="ARBA00023224"/>
    </source>
</evidence>
<dbReference type="PANTHER" id="PTHR24248">
    <property type="entry name" value="ADRENERGIC RECEPTOR-RELATED G-PROTEIN COUPLED RECEPTOR"/>
    <property type="match status" value="1"/>
</dbReference>